<reference evidence="3 4" key="1">
    <citation type="submission" date="2018-08" db="EMBL/GenBank/DDBJ databases">
        <title>A genome reference for cultivated species of the human gut microbiota.</title>
        <authorList>
            <person name="Zou Y."/>
            <person name="Xue W."/>
            <person name="Luo G."/>
        </authorList>
    </citation>
    <scope>NUCLEOTIDE SEQUENCE [LARGE SCALE GENOMIC DNA]</scope>
    <source>
        <strain evidence="3 4">AM42-30</strain>
    </source>
</reference>
<sequence length="286" mass="32026">MNTSIFVNVPSVYVPLMQQYIPCFYLNMLSFLIKYFIIDLPKVGRLFKEVNDMKRRFMFIFVTMMILSSFCLFNSTSVSAKQQTPKLSSTKISLETGSKKTLKIKKLSKNAKISWKSNNSKIVKVSKKGIVSAKKVGSTVVKATVKQNGKKYVLKCKVTVNKSVTTPTVANKCPLPPTEGYKKNNLFDTYISGGVSKISYYINDVPYETSDQNRISAILSYMSMLDVEKMDNPMLSGGFKITLGLSDNHSASIGLGDTIFNLNGQYYKIKNSNISITTVIKYFLAI</sequence>
<feature type="domain" description="BIG2" evidence="2">
    <location>
        <begin position="81"/>
        <end position="155"/>
    </location>
</feature>
<comment type="caution">
    <text evidence="3">The sequence shown here is derived from an EMBL/GenBank/DDBJ whole genome shotgun (WGS) entry which is preliminary data.</text>
</comment>
<dbReference type="SUPFAM" id="SSF49373">
    <property type="entry name" value="Invasin/intimin cell-adhesion fragments"/>
    <property type="match status" value="1"/>
</dbReference>
<dbReference type="SMART" id="SM00635">
    <property type="entry name" value="BID_2"/>
    <property type="match status" value="1"/>
</dbReference>
<proteinExistence type="predicted"/>
<evidence type="ECO:0000256" key="1">
    <source>
        <dbReference type="SAM" id="Phobius"/>
    </source>
</evidence>
<gene>
    <name evidence="3" type="ORF">DW918_00905</name>
</gene>
<organism evidence="3 4">
    <name type="scientific">Eubacterium ventriosum</name>
    <dbReference type="NCBI Taxonomy" id="39496"/>
    <lineage>
        <taxon>Bacteria</taxon>
        <taxon>Bacillati</taxon>
        <taxon>Bacillota</taxon>
        <taxon>Clostridia</taxon>
        <taxon>Eubacteriales</taxon>
        <taxon>Eubacteriaceae</taxon>
        <taxon>Eubacterium</taxon>
    </lineage>
</organism>
<dbReference type="Gene3D" id="2.60.40.1080">
    <property type="match status" value="1"/>
</dbReference>
<dbReference type="InterPro" id="IPR003343">
    <property type="entry name" value="Big_2"/>
</dbReference>
<evidence type="ECO:0000313" key="4">
    <source>
        <dbReference type="Proteomes" id="UP000285740"/>
    </source>
</evidence>
<name>A0A413T9X5_9FIRM</name>
<keyword evidence="1" id="KW-1133">Transmembrane helix</keyword>
<dbReference type="AlphaFoldDB" id="A0A413T9X5"/>
<dbReference type="InterPro" id="IPR008964">
    <property type="entry name" value="Invasin/intimin_cell_adhesion"/>
</dbReference>
<keyword evidence="1" id="KW-0812">Transmembrane</keyword>
<feature type="transmembrane region" description="Helical" evidence="1">
    <location>
        <begin position="19"/>
        <end position="37"/>
    </location>
</feature>
<evidence type="ECO:0000259" key="2">
    <source>
        <dbReference type="SMART" id="SM00635"/>
    </source>
</evidence>
<keyword evidence="1" id="KW-0472">Membrane</keyword>
<accession>A0A413T9X5</accession>
<dbReference type="Pfam" id="PF02368">
    <property type="entry name" value="Big_2"/>
    <property type="match status" value="1"/>
</dbReference>
<dbReference type="EMBL" id="QSFV01000002">
    <property type="protein sequence ID" value="RHA81803.1"/>
    <property type="molecule type" value="Genomic_DNA"/>
</dbReference>
<evidence type="ECO:0000313" key="3">
    <source>
        <dbReference type="EMBL" id="RHA81803.1"/>
    </source>
</evidence>
<feature type="transmembrane region" description="Helical" evidence="1">
    <location>
        <begin position="57"/>
        <end position="75"/>
    </location>
</feature>
<protein>
    <recommendedName>
        <fullName evidence="2">BIG2 domain-containing protein</fullName>
    </recommendedName>
</protein>
<dbReference type="Proteomes" id="UP000285740">
    <property type="component" value="Unassembled WGS sequence"/>
</dbReference>